<protein>
    <submittedName>
        <fullName evidence="2">Uncharacterized protein</fullName>
    </submittedName>
</protein>
<sequence>MGLREERVQCPVCPFCLVPSFFLCLCLLFLFTLHCISLLSCYILSLTTLLPLLFSHKHIKHLFTVHNHHHSLFLLLTTSLILLKQTHPYPSIIVFLFSFSFLLPASNTCILPPIPNWPPYDPALSTPLSPHRPSHLV</sequence>
<feature type="transmembrane region" description="Helical" evidence="1">
    <location>
        <begin position="92"/>
        <end position="114"/>
    </location>
</feature>
<keyword evidence="3" id="KW-1185">Reference proteome</keyword>
<organism evidence="2 3">
    <name type="scientific">Linnemannia elongata AG-77</name>
    <dbReference type="NCBI Taxonomy" id="1314771"/>
    <lineage>
        <taxon>Eukaryota</taxon>
        <taxon>Fungi</taxon>
        <taxon>Fungi incertae sedis</taxon>
        <taxon>Mucoromycota</taxon>
        <taxon>Mortierellomycotina</taxon>
        <taxon>Mortierellomycetes</taxon>
        <taxon>Mortierellales</taxon>
        <taxon>Mortierellaceae</taxon>
        <taxon>Linnemannia</taxon>
    </lineage>
</organism>
<evidence type="ECO:0000313" key="3">
    <source>
        <dbReference type="Proteomes" id="UP000078512"/>
    </source>
</evidence>
<dbReference type="Proteomes" id="UP000078512">
    <property type="component" value="Unassembled WGS sequence"/>
</dbReference>
<evidence type="ECO:0000313" key="2">
    <source>
        <dbReference type="EMBL" id="OAQ28770.1"/>
    </source>
</evidence>
<feature type="transmembrane region" description="Helical" evidence="1">
    <location>
        <begin position="12"/>
        <end position="30"/>
    </location>
</feature>
<name>A0A197JU83_9FUNG</name>
<feature type="transmembrane region" description="Helical" evidence="1">
    <location>
        <begin position="36"/>
        <end position="54"/>
    </location>
</feature>
<reference evidence="2 3" key="1">
    <citation type="submission" date="2016-05" db="EMBL/GenBank/DDBJ databases">
        <title>Genome sequencing reveals origins of a unique bacterial endosymbiosis in the earliest lineages of terrestrial Fungi.</title>
        <authorList>
            <consortium name="DOE Joint Genome Institute"/>
            <person name="Uehling J."/>
            <person name="Gryganskyi A."/>
            <person name="Hameed K."/>
            <person name="Tschaplinski T."/>
            <person name="Misztal P."/>
            <person name="Wu S."/>
            <person name="Desiro A."/>
            <person name="Vande Pol N."/>
            <person name="Du Z.-Y."/>
            <person name="Zienkiewicz A."/>
            <person name="Zienkiewicz K."/>
            <person name="Morin E."/>
            <person name="Tisserant E."/>
            <person name="Splivallo R."/>
            <person name="Hainaut M."/>
            <person name="Henrissat B."/>
            <person name="Ohm R."/>
            <person name="Kuo A."/>
            <person name="Yan J."/>
            <person name="Lipzen A."/>
            <person name="Nolan M."/>
            <person name="Labutti K."/>
            <person name="Barry K."/>
            <person name="Goldstein A."/>
            <person name="Labbe J."/>
            <person name="Schadt C."/>
            <person name="Tuskan G."/>
            <person name="Grigoriev I."/>
            <person name="Martin F."/>
            <person name="Vilgalys R."/>
            <person name="Bonito G."/>
        </authorList>
    </citation>
    <scope>NUCLEOTIDE SEQUENCE [LARGE SCALE GENOMIC DNA]</scope>
    <source>
        <strain evidence="2 3">AG-77</strain>
    </source>
</reference>
<accession>A0A197JU83</accession>
<gene>
    <name evidence="2" type="ORF">K457DRAFT_547340</name>
</gene>
<keyword evidence="1" id="KW-1133">Transmembrane helix</keyword>
<dbReference type="EMBL" id="KV442046">
    <property type="protein sequence ID" value="OAQ28770.1"/>
    <property type="molecule type" value="Genomic_DNA"/>
</dbReference>
<dbReference type="AlphaFoldDB" id="A0A197JU83"/>
<evidence type="ECO:0000256" key="1">
    <source>
        <dbReference type="SAM" id="Phobius"/>
    </source>
</evidence>
<keyword evidence="1" id="KW-0812">Transmembrane</keyword>
<proteinExistence type="predicted"/>
<keyword evidence="1" id="KW-0472">Membrane</keyword>